<dbReference type="InterPro" id="IPR011006">
    <property type="entry name" value="CheY-like_superfamily"/>
</dbReference>
<evidence type="ECO:0000256" key="5">
    <source>
        <dbReference type="ARBA" id="ARBA00023163"/>
    </source>
</evidence>
<keyword evidence="2" id="KW-0067">ATP-binding</keyword>
<dbReference type="InterPro" id="IPR002197">
    <property type="entry name" value="HTH_Fis"/>
</dbReference>
<protein>
    <submittedName>
        <fullName evidence="8">Nitrogen regulation protein NR(I)</fullName>
    </submittedName>
</protein>
<evidence type="ECO:0000313" key="8">
    <source>
        <dbReference type="EMBL" id="VAW24716.1"/>
    </source>
</evidence>
<dbReference type="InterPro" id="IPR058031">
    <property type="entry name" value="AAA_lid_NorR"/>
</dbReference>
<gene>
    <name evidence="8" type="ORF">MNBD_ALPHA11-816</name>
</gene>
<dbReference type="SUPFAM" id="SSF52172">
    <property type="entry name" value="CheY-like"/>
    <property type="match status" value="1"/>
</dbReference>
<organism evidence="8">
    <name type="scientific">hydrothermal vent metagenome</name>
    <dbReference type="NCBI Taxonomy" id="652676"/>
    <lineage>
        <taxon>unclassified sequences</taxon>
        <taxon>metagenomes</taxon>
        <taxon>ecological metagenomes</taxon>
    </lineage>
</organism>
<evidence type="ECO:0000256" key="4">
    <source>
        <dbReference type="ARBA" id="ARBA00023125"/>
    </source>
</evidence>
<dbReference type="GO" id="GO:0005524">
    <property type="term" value="F:ATP binding"/>
    <property type="evidence" value="ECO:0007669"/>
    <property type="project" value="UniProtKB-KW"/>
</dbReference>
<evidence type="ECO:0000259" key="7">
    <source>
        <dbReference type="PROSITE" id="PS50110"/>
    </source>
</evidence>
<dbReference type="PROSITE" id="PS50045">
    <property type="entry name" value="SIGMA54_INTERACT_4"/>
    <property type="match status" value="1"/>
</dbReference>
<dbReference type="Pfam" id="PF00158">
    <property type="entry name" value="Sigma54_activat"/>
    <property type="match status" value="1"/>
</dbReference>
<dbReference type="Gene3D" id="1.10.10.60">
    <property type="entry name" value="Homeodomain-like"/>
    <property type="match status" value="1"/>
</dbReference>
<dbReference type="Gene3D" id="3.40.50.300">
    <property type="entry name" value="P-loop containing nucleotide triphosphate hydrolases"/>
    <property type="match status" value="1"/>
</dbReference>
<evidence type="ECO:0000256" key="3">
    <source>
        <dbReference type="ARBA" id="ARBA00023015"/>
    </source>
</evidence>
<evidence type="ECO:0000256" key="2">
    <source>
        <dbReference type="ARBA" id="ARBA00022840"/>
    </source>
</evidence>
<dbReference type="Gene3D" id="3.40.50.2300">
    <property type="match status" value="1"/>
</dbReference>
<dbReference type="SMART" id="SM00382">
    <property type="entry name" value="AAA"/>
    <property type="match status" value="1"/>
</dbReference>
<dbReference type="PROSITE" id="PS50110">
    <property type="entry name" value="RESPONSE_REGULATORY"/>
    <property type="match status" value="1"/>
</dbReference>
<keyword evidence="4" id="KW-0238">DNA-binding</keyword>
<dbReference type="InterPro" id="IPR003593">
    <property type="entry name" value="AAA+_ATPase"/>
</dbReference>
<dbReference type="PANTHER" id="PTHR32071:SF117">
    <property type="entry name" value="PTS-DEPENDENT DIHYDROXYACETONE KINASE OPERON REGULATORY PROTEIN-RELATED"/>
    <property type="match status" value="1"/>
</dbReference>
<dbReference type="SUPFAM" id="SSF52540">
    <property type="entry name" value="P-loop containing nucleoside triphosphate hydrolases"/>
    <property type="match status" value="1"/>
</dbReference>
<accession>A0A3B0UY87</accession>
<dbReference type="EMBL" id="UOEQ01000551">
    <property type="protein sequence ID" value="VAW24716.1"/>
    <property type="molecule type" value="Genomic_DNA"/>
</dbReference>
<dbReference type="CDD" id="cd00009">
    <property type="entry name" value="AAA"/>
    <property type="match status" value="1"/>
</dbReference>
<feature type="domain" description="Sigma-54 factor interaction" evidence="6">
    <location>
        <begin position="169"/>
        <end position="398"/>
    </location>
</feature>
<dbReference type="InterPro" id="IPR001789">
    <property type="entry name" value="Sig_transdc_resp-reg_receiver"/>
</dbReference>
<dbReference type="InterPro" id="IPR002078">
    <property type="entry name" value="Sigma_54_int"/>
</dbReference>
<dbReference type="InterPro" id="IPR027417">
    <property type="entry name" value="P-loop_NTPase"/>
</dbReference>
<keyword evidence="3" id="KW-0805">Transcription regulation</keyword>
<keyword evidence="5" id="KW-0804">Transcription</keyword>
<evidence type="ECO:0000256" key="1">
    <source>
        <dbReference type="ARBA" id="ARBA00022741"/>
    </source>
</evidence>
<dbReference type="Pfam" id="PF25601">
    <property type="entry name" value="AAA_lid_14"/>
    <property type="match status" value="1"/>
</dbReference>
<dbReference type="GO" id="GO:0006355">
    <property type="term" value="P:regulation of DNA-templated transcription"/>
    <property type="evidence" value="ECO:0007669"/>
    <property type="project" value="InterPro"/>
</dbReference>
<dbReference type="SUPFAM" id="SSF46689">
    <property type="entry name" value="Homeodomain-like"/>
    <property type="match status" value="1"/>
</dbReference>
<dbReference type="FunFam" id="3.40.50.300:FF:000006">
    <property type="entry name" value="DNA-binding transcriptional regulator NtrC"/>
    <property type="match status" value="1"/>
</dbReference>
<evidence type="ECO:0000259" key="6">
    <source>
        <dbReference type="PROSITE" id="PS50045"/>
    </source>
</evidence>
<sequence length="493" mass="54211">MQSETKIKTPFSFLIIDRDVAFCTQMQSQLPAEFKGRCTVTVAIDVKLASSILRAEQFDVILVDVESIGAKNNNAENIISKICRLAGKALVIATNSCGSVSLAVDMMGAGAHDFVAKPLNIKNFEQRIVELGQRHGHDKSLAAIGSTAAISSERAKSATNICMEDFGKLVGTSAQIKDINAQIEQMAQSSSAVFITGESGTGKNMCAKSLHQKGPKANAPFIAINCPAIPHELMESEIFGVVQGAYTGADKDRSGAIELAKGGVLFLDEIGELSLDVQAKLLKFLQTGAISRVGETLCRPMDVRVICATSKAPTQLIAAKKFRQDLFYHLHVLNIHMPPLRQRSTDILPLAHEFLRRYALEENKRFLKFSSKAQELIVSREWFGNVEELQNLIHKIVIMFDGSEVNSQMMHNIDDGFCSAHIEPVMQPFVHMPIEPMWRQEQKIIETAIACHNGNVSLAAAALEISPSTIYRKRQSWDNQVTNYAHMELAKSG</sequence>
<dbReference type="Pfam" id="PF02954">
    <property type="entry name" value="HTH_8"/>
    <property type="match status" value="1"/>
</dbReference>
<dbReference type="Gene3D" id="1.10.8.60">
    <property type="match status" value="1"/>
</dbReference>
<proteinExistence type="predicted"/>
<dbReference type="InterPro" id="IPR009057">
    <property type="entry name" value="Homeodomain-like_sf"/>
</dbReference>
<dbReference type="AlphaFoldDB" id="A0A3B0UY87"/>
<dbReference type="GO" id="GO:0000160">
    <property type="term" value="P:phosphorelay signal transduction system"/>
    <property type="evidence" value="ECO:0007669"/>
    <property type="project" value="InterPro"/>
</dbReference>
<feature type="domain" description="Response regulatory" evidence="7">
    <location>
        <begin position="12"/>
        <end position="132"/>
    </location>
</feature>
<name>A0A3B0UY87_9ZZZZ</name>
<dbReference type="GO" id="GO:0043565">
    <property type="term" value="F:sequence-specific DNA binding"/>
    <property type="evidence" value="ECO:0007669"/>
    <property type="project" value="InterPro"/>
</dbReference>
<reference evidence="8" key="1">
    <citation type="submission" date="2018-06" db="EMBL/GenBank/DDBJ databases">
        <authorList>
            <person name="Zhirakovskaya E."/>
        </authorList>
    </citation>
    <scope>NUCLEOTIDE SEQUENCE</scope>
</reference>
<dbReference type="PANTHER" id="PTHR32071">
    <property type="entry name" value="TRANSCRIPTIONAL REGULATORY PROTEIN"/>
    <property type="match status" value="1"/>
</dbReference>
<keyword evidence="1" id="KW-0547">Nucleotide-binding</keyword>